<proteinExistence type="predicted"/>
<name>A0ABS7QUF1_9ACTN</name>
<dbReference type="Proteomes" id="UP001198565">
    <property type="component" value="Unassembled WGS sequence"/>
</dbReference>
<dbReference type="RefSeq" id="WP_222979416.1">
    <property type="nucleotide sequence ID" value="NZ_JAINVZ010000012.1"/>
</dbReference>
<comment type="caution">
    <text evidence="4">The sequence shown here is derived from an EMBL/GenBank/DDBJ whole genome shotgun (WGS) entry which is preliminary data.</text>
</comment>
<organism evidence="4 5">
    <name type="scientific">Streptantibioticus parmotrematis</name>
    <dbReference type="NCBI Taxonomy" id="2873249"/>
    <lineage>
        <taxon>Bacteria</taxon>
        <taxon>Bacillati</taxon>
        <taxon>Actinomycetota</taxon>
        <taxon>Actinomycetes</taxon>
        <taxon>Kitasatosporales</taxon>
        <taxon>Streptomycetaceae</taxon>
        <taxon>Streptantibioticus</taxon>
    </lineage>
</organism>
<reference evidence="4 5" key="1">
    <citation type="submission" date="2021-08" db="EMBL/GenBank/DDBJ databases">
        <title>Streptomyces sp. PTM05 isolated from lichen.</title>
        <authorList>
            <person name="Somphong A."/>
            <person name="Phongsopitanun W."/>
            <person name="Tanasupawat S."/>
        </authorList>
    </citation>
    <scope>NUCLEOTIDE SEQUENCE [LARGE SCALE GENOMIC DNA]</scope>
    <source>
        <strain evidence="4 5">Ptm05</strain>
    </source>
</reference>
<evidence type="ECO:0000259" key="3">
    <source>
        <dbReference type="Pfam" id="PF14016"/>
    </source>
</evidence>
<accession>A0ABS7QUF1</accession>
<feature type="compositionally biased region" description="Low complexity" evidence="1">
    <location>
        <begin position="86"/>
        <end position="100"/>
    </location>
</feature>
<evidence type="ECO:0000313" key="4">
    <source>
        <dbReference type="EMBL" id="MBY8886820.1"/>
    </source>
</evidence>
<evidence type="ECO:0000256" key="2">
    <source>
        <dbReference type="SAM" id="SignalP"/>
    </source>
</evidence>
<gene>
    <name evidence="4" type="ORF">K7472_18390</name>
</gene>
<feature type="signal peptide" evidence="2">
    <location>
        <begin position="1"/>
        <end position="27"/>
    </location>
</feature>
<sequence length="238" mass="23713">MPKSASARLITLATVTAAAALSLTACAGGGGVKASGPGVSVAPSASTQSTGPTTTGTGTTGTGGTTASDTADRTTTVKPGQGSAPSRSHTGTGTTSASGLATCGTSSIRVTVQRVTRPINHVVLQATNTSSRACALYGYPDLKFSEHQQAVTAVMDGSQPQAVVTLAPGASGYASVMTEGEDTYPTERVSVIGVYLQDRSGAAGGRLDAKVPGAPLYVEEEGAAVSYWQPTLSDALTW</sequence>
<feature type="domain" description="DUF4232" evidence="3">
    <location>
        <begin position="103"/>
        <end position="229"/>
    </location>
</feature>
<protein>
    <submittedName>
        <fullName evidence="4">DUF4232 domain-containing protein</fullName>
    </submittedName>
</protein>
<feature type="region of interest" description="Disordered" evidence="1">
    <location>
        <begin position="33"/>
        <end position="100"/>
    </location>
</feature>
<feature type="chain" id="PRO_5045880719" evidence="2">
    <location>
        <begin position="28"/>
        <end position="238"/>
    </location>
</feature>
<feature type="compositionally biased region" description="Low complexity" evidence="1">
    <location>
        <begin position="65"/>
        <end position="76"/>
    </location>
</feature>
<feature type="compositionally biased region" description="Low complexity" evidence="1">
    <location>
        <begin position="34"/>
        <end position="57"/>
    </location>
</feature>
<evidence type="ECO:0000256" key="1">
    <source>
        <dbReference type="SAM" id="MobiDB-lite"/>
    </source>
</evidence>
<dbReference type="EMBL" id="JAINVZ010000012">
    <property type="protein sequence ID" value="MBY8886820.1"/>
    <property type="molecule type" value="Genomic_DNA"/>
</dbReference>
<dbReference type="InterPro" id="IPR025326">
    <property type="entry name" value="DUF4232"/>
</dbReference>
<keyword evidence="2" id="KW-0732">Signal</keyword>
<keyword evidence="5" id="KW-1185">Reference proteome</keyword>
<evidence type="ECO:0000313" key="5">
    <source>
        <dbReference type="Proteomes" id="UP001198565"/>
    </source>
</evidence>
<dbReference type="Pfam" id="PF14016">
    <property type="entry name" value="DUF4232"/>
    <property type="match status" value="1"/>
</dbReference>
<dbReference type="PROSITE" id="PS51257">
    <property type="entry name" value="PROKAR_LIPOPROTEIN"/>
    <property type="match status" value="1"/>
</dbReference>